<dbReference type="EMBL" id="SMOG01000027">
    <property type="protein sequence ID" value="TDF72540.1"/>
    <property type="molecule type" value="Genomic_DNA"/>
</dbReference>
<evidence type="ECO:0000313" key="1">
    <source>
        <dbReference type="EMBL" id="TDF72540.1"/>
    </source>
</evidence>
<accession>A0AC61QHU7</accession>
<protein>
    <submittedName>
        <fullName evidence="1">Endopeptidase La</fullName>
        <ecNumber evidence="1">3.4.21.53</ecNumber>
    </submittedName>
</protein>
<evidence type="ECO:0000313" key="2">
    <source>
        <dbReference type="Proteomes" id="UP000294588"/>
    </source>
</evidence>
<proteinExistence type="predicted"/>
<keyword evidence="1" id="KW-0378">Hydrolase</keyword>
<gene>
    <name evidence="1" type="primary">lon</name>
    <name evidence="1" type="ORF">E0946_06520</name>
</gene>
<comment type="caution">
    <text evidence="1">The sequence shown here is derived from an EMBL/GenBank/DDBJ whole genome shotgun (WGS) entry which is preliminary data.</text>
</comment>
<sequence>MEEQYNRVPRTLPVLHMSNVVMFPYLLMPLVVSDEESRQVIDYALSQDKTMAFFLDKDKSSPNDLGLNEIGCAVTILRMLRNHDGSISLLLQGTSRIRLQRAVQREPFIIVDVESIPEPADDDTEVRAYKSIAIELLEKIATENNLISPEIIPGLNNIKQAGRVADIIAGNLDLPVEDRQAILEAIDLKQRFKYLNNCMAEMIRKMRLENTIRSNIQLEMSQDQRRYYLREQLDAIRKELGESDEVSKEVLKWKELIEKNNLPDYVKDVAYEELEHLATMQPAASEYAVVRNYLEWIVNLPWRTYSKDRLDLNKIEQILQKDHYGLLKPKERILEYIAVKKLKGHLKGPILCFVGPPGTGKTSIGQSVARALNRKFIRMSLGGIHDEAEIRGHRRTYIGAMPGKIIMEIKRCGTANPVFMLDEIDKLGRDFRGDPASALLEVLDPEQNHSFVDNYINLPFDLSEVMFITTANSLDTIPPALRDRMEIIEFNSYLENEKVEIARHYLIPKEKDANGLKNQKIIFRKSALQEIIRYYVREAGVRNLQRRIGSIFRKIAREVAKGDTHPRVIDAKSINSYLGPRVFTLEMANRKPEVGIATGLAWTGFGGEILFCETIKMPGKGNIILTGLLGEVMKESARIALSYLKANYQRYGLDPSEFDKYDIHIHFPSGAVPKDGPSAGITLTTALASLFTGRKVKHDIAMTGEITLTGKILGIGGLNEKMLAAKRAGINKLILPRENEPTISDFPKDILEGMEITWVSDIKEVLDKVLLPSETMKTEAQQKGRVRIKEKDQVKPQVAIA</sequence>
<organism evidence="1 2">
    <name type="scientific">Candidatus Syntrophosphaera thermopropionivorans</name>
    <dbReference type="NCBI Taxonomy" id="2593015"/>
    <lineage>
        <taxon>Bacteria</taxon>
        <taxon>Pseudomonadati</taxon>
        <taxon>Candidatus Cloacimonadota</taxon>
        <taxon>Candidatus Cloacimonadia</taxon>
        <taxon>Candidatus Cloacimonadales</taxon>
        <taxon>Candidatus Cloacimonadaceae</taxon>
        <taxon>Candidatus Syntrophosphaera</taxon>
    </lineage>
</organism>
<name>A0AC61QHU7_9BACT</name>
<reference evidence="1" key="1">
    <citation type="submission" date="2019-03" db="EMBL/GenBank/DDBJ databases">
        <title>Candidatus Syntrophosphaera thermopropionivorans: a novel player in syntrophic propionate oxidation during anaerobic digestion.</title>
        <authorList>
            <person name="Dyksma S."/>
        </authorList>
    </citation>
    <scope>NUCLEOTIDE SEQUENCE</scope>
    <source>
        <strain evidence="1">W5</strain>
    </source>
</reference>
<dbReference type="Proteomes" id="UP000294588">
    <property type="component" value="Unassembled WGS sequence"/>
</dbReference>
<keyword evidence="2" id="KW-1185">Reference proteome</keyword>
<dbReference type="EC" id="3.4.21.53" evidence="1"/>